<evidence type="ECO:0000313" key="4">
    <source>
        <dbReference type="EMBL" id="NLR75339.1"/>
    </source>
</evidence>
<evidence type="ECO:0000259" key="3">
    <source>
        <dbReference type="Pfam" id="PF02826"/>
    </source>
</evidence>
<accession>A0A847SDE6</accession>
<keyword evidence="1" id="KW-0560">Oxidoreductase</keyword>
<gene>
    <name evidence="4" type="ORF">HF682_09230</name>
</gene>
<name>A0A847SDE6_9NEIS</name>
<evidence type="ECO:0000313" key="5">
    <source>
        <dbReference type="Proteomes" id="UP000587991"/>
    </source>
</evidence>
<dbReference type="PANTHER" id="PTHR43333">
    <property type="entry name" value="2-HACID_DH_C DOMAIN-CONTAINING PROTEIN"/>
    <property type="match status" value="1"/>
</dbReference>
<evidence type="ECO:0000256" key="1">
    <source>
        <dbReference type="ARBA" id="ARBA00023002"/>
    </source>
</evidence>
<protein>
    <submittedName>
        <fullName evidence="4">Glyoxylate/hydroxypyruvate reductase A</fullName>
    </submittedName>
</protein>
<dbReference type="Gene3D" id="3.40.50.720">
    <property type="entry name" value="NAD(P)-binding Rossmann-like Domain"/>
    <property type="match status" value="2"/>
</dbReference>
<dbReference type="PROSITE" id="PS00671">
    <property type="entry name" value="D_2_HYDROXYACID_DH_3"/>
    <property type="match status" value="1"/>
</dbReference>
<dbReference type="AlphaFoldDB" id="A0A847SDE6"/>
<dbReference type="InterPro" id="IPR029753">
    <property type="entry name" value="D-isomer_DH_CS"/>
</dbReference>
<keyword evidence="5" id="KW-1185">Reference proteome</keyword>
<sequence>MRILVYSPNHLDEWLAETRQHFPEADVQGWPCTPDWQADYALLWKPPAELFQQQNTLKAVFVLGAGVDAQLPLIPDSLPLYRLEDSGMGEQMADYVSHYLLRWFYRYDAYQLQHHWQPGTLDDKARWRVTILGYGAMGSAVAERVRQLGFPVQAWRRQPAGDAAIPVHAGLDALPACLGSTRVLVNLLPLTPETRGLLNQQRLSQLPPDSYLINLARGAHVVDEDLLAALDSGHLAGATLDVFQHEPLPAEHRYWQHPKVNVTPHIGALTPLPDALQQIQQKLGCLLQGLPAGGLVDRHRGY</sequence>
<dbReference type="GO" id="GO:0051287">
    <property type="term" value="F:NAD binding"/>
    <property type="evidence" value="ECO:0007669"/>
    <property type="project" value="InterPro"/>
</dbReference>
<dbReference type="InterPro" id="IPR036291">
    <property type="entry name" value="NAD(P)-bd_dom_sf"/>
</dbReference>
<dbReference type="InterPro" id="IPR006140">
    <property type="entry name" value="D-isomer_DH_NAD-bd"/>
</dbReference>
<dbReference type="Pfam" id="PF02826">
    <property type="entry name" value="2-Hacid_dh_C"/>
    <property type="match status" value="1"/>
</dbReference>
<reference evidence="4 5" key="1">
    <citation type="submission" date="2020-04" db="EMBL/GenBank/DDBJ databases">
        <title>Draft genome of Leeia sp. IMCC25680.</title>
        <authorList>
            <person name="Song J."/>
            <person name="Cho J.-C."/>
        </authorList>
    </citation>
    <scope>NUCLEOTIDE SEQUENCE [LARGE SCALE GENOMIC DNA]</scope>
    <source>
        <strain evidence="4 5">IMCC25680</strain>
    </source>
</reference>
<dbReference type="EMBL" id="JABAIM010000002">
    <property type="protein sequence ID" value="NLR75339.1"/>
    <property type="molecule type" value="Genomic_DNA"/>
</dbReference>
<dbReference type="GO" id="GO:0016616">
    <property type="term" value="F:oxidoreductase activity, acting on the CH-OH group of donors, NAD or NADP as acceptor"/>
    <property type="evidence" value="ECO:0007669"/>
    <property type="project" value="UniProtKB-ARBA"/>
</dbReference>
<evidence type="ECO:0000256" key="2">
    <source>
        <dbReference type="ARBA" id="ARBA00023027"/>
    </source>
</evidence>
<comment type="caution">
    <text evidence="4">The sequence shown here is derived from an EMBL/GenBank/DDBJ whole genome shotgun (WGS) entry which is preliminary data.</text>
</comment>
<dbReference type="SUPFAM" id="SSF51735">
    <property type="entry name" value="NAD(P)-binding Rossmann-fold domains"/>
    <property type="match status" value="1"/>
</dbReference>
<dbReference type="PANTHER" id="PTHR43333:SF1">
    <property type="entry name" value="D-ISOMER SPECIFIC 2-HYDROXYACID DEHYDROGENASE NAD-BINDING DOMAIN-CONTAINING PROTEIN"/>
    <property type="match status" value="1"/>
</dbReference>
<organism evidence="4 5">
    <name type="scientific">Leeia aquatica</name>
    <dbReference type="NCBI Taxonomy" id="2725557"/>
    <lineage>
        <taxon>Bacteria</taxon>
        <taxon>Pseudomonadati</taxon>
        <taxon>Pseudomonadota</taxon>
        <taxon>Betaproteobacteria</taxon>
        <taxon>Neisseriales</taxon>
        <taxon>Leeiaceae</taxon>
        <taxon>Leeia</taxon>
    </lineage>
</organism>
<keyword evidence="2" id="KW-0520">NAD</keyword>
<feature type="domain" description="D-isomer specific 2-hydroxyacid dehydrogenase NAD-binding" evidence="3">
    <location>
        <begin position="100"/>
        <end position="267"/>
    </location>
</feature>
<keyword evidence="4" id="KW-0670">Pyruvate</keyword>
<dbReference type="Proteomes" id="UP000587991">
    <property type="component" value="Unassembled WGS sequence"/>
</dbReference>
<dbReference type="RefSeq" id="WP_168877014.1">
    <property type="nucleotide sequence ID" value="NZ_JABAIM010000002.1"/>
</dbReference>
<proteinExistence type="predicted"/>
<dbReference type="CDD" id="cd12164">
    <property type="entry name" value="GDH_like_2"/>
    <property type="match status" value="1"/>
</dbReference>